<evidence type="ECO:0000313" key="3">
    <source>
        <dbReference type="EMBL" id="KAF2741229.1"/>
    </source>
</evidence>
<keyword evidence="4" id="KW-1185">Reference proteome</keyword>
<feature type="region of interest" description="Disordered" evidence="1">
    <location>
        <begin position="22"/>
        <end position="136"/>
    </location>
</feature>
<protein>
    <submittedName>
        <fullName evidence="3">Uncharacterized protein</fullName>
    </submittedName>
</protein>
<feature type="compositionally biased region" description="Gly residues" evidence="1">
    <location>
        <begin position="58"/>
        <end position="75"/>
    </location>
</feature>
<feature type="signal peptide" evidence="2">
    <location>
        <begin position="1"/>
        <end position="17"/>
    </location>
</feature>
<dbReference type="EMBL" id="ML996097">
    <property type="protein sequence ID" value="KAF2741229.1"/>
    <property type="molecule type" value="Genomic_DNA"/>
</dbReference>
<accession>A0A9P4RD82</accession>
<evidence type="ECO:0000313" key="4">
    <source>
        <dbReference type="Proteomes" id="UP000799444"/>
    </source>
</evidence>
<organism evidence="3 4">
    <name type="scientific">Polyplosphaeria fusca</name>
    <dbReference type="NCBI Taxonomy" id="682080"/>
    <lineage>
        <taxon>Eukaryota</taxon>
        <taxon>Fungi</taxon>
        <taxon>Dikarya</taxon>
        <taxon>Ascomycota</taxon>
        <taxon>Pezizomycotina</taxon>
        <taxon>Dothideomycetes</taxon>
        <taxon>Pleosporomycetidae</taxon>
        <taxon>Pleosporales</taxon>
        <taxon>Tetraplosphaeriaceae</taxon>
        <taxon>Polyplosphaeria</taxon>
    </lineage>
</organism>
<proteinExistence type="predicted"/>
<sequence length="270" mass="26028">MHSKVAVIALLFAGAQAIPAGNHHHGSAGGNGPGTGMPSQTGPAGPVGTGMPSLTGPVGPGNTGGPGGYGPGNGQETGMPEPTGPAGPENTGGPGGNGPGNPYGSLAGNGPETGMPTPTGPVQHASTDEPDGVNDSCKELKAQGVSLSCSVVGGGAGGPTAGTSGLPQPTGANPVPTGGYPYHRRNRAHTNQQEGGQGRPACYIDYPGTYSLSVDAQGITQSVPAMSSKEACYTSGGEASATWSLSGAWGPTAGPTGGYTFPTSQPAPGY</sequence>
<evidence type="ECO:0000256" key="2">
    <source>
        <dbReference type="SAM" id="SignalP"/>
    </source>
</evidence>
<feature type="compositionally biased region" description="Gly residues" evidence="1">
    <location>
        <begin position="90"/>
        <end position="101"/>
    </location>
</feature>
<dbReference type="AlphaFoldDB" id="A0A9P4RD82"/>
<comment type="caution">
    <text evidence="3">The sequence shown here is derived from an EMBL/GenBank/DDBJ whole genome shotgun (WGS) entry which is preliminary data.</text>
</comment>
<feature type="compositionally biased region" description="Low complexity" evidence="1">
    <location>
        <begin position="80"/>
        <end position="89"/>
    </location>
</feature>
<reference evidence="3" key="1">
    <citation type="journal article" date="2020" name="Stud. Mycol.">
        <title>101 Dothideomycetes genomes: a test case for predicting lifestyles and emergence of pathogens.</title>
        <authorList>
            <person name="Haridas S."/>
            <person name="Albert R."/>
            <person name="Binder M."/>
            <person name="Bloem J."/>
            <person name="Labutti K."/>
            <person name="Salamov A."/>
            <person name="Andreopoulos B."/>
            <person name="Baker S."/>
            <person name="Barry K."/>
            <person name="Bills G."/>
            <person name="Bluhm B."/>
            <person name="Cannon C."/>
            <person name="Castanera R."/>
            <person name="Culley D."/>
            <person name="Daum C."/>
            <person name="Ezra D."/>
            <person name="Gonzalez J."/>
            <person name="Henrissat B."/>
            <person name="Kuo A."/>
            <person name="Liang C."/>
            <person name="Lipzen A."/>
            <person name="Lutzoni F."/>
            <person name="Magnuson J."/>
            <person name="Mondo S."/>
            <person name="Nolan M."/>
            <person name="Ohm R."/>
            <person name="Pangilinan J."/>
            <person name="Park H.-J."/>
            <person name="Ramirez L."/>
            <person name="Alfaro M."/>
            <person name="Sun H."/>
            <person name="Tritt A."/>
            <person name="Yoshinaga Y."/>
            <person name="Zwiers L.-H."/>
            <person name="Turgeon B."/>
            <person name="Goodwin S."/>
            <person name="Spatafora J."/>
            <person name="Crous P."/>
            <person name="Grigoriev I."/>
        </authorList>
    </citation>
    <scope>NUCLEOTIDE SEQUENCE</scope>
    <source>
        <strain evidence="3">CBS 125425</strain>
    </source>
</reference>
<gene>
    <name evidence="3" type="ORF">EJ04DRAFT_507080</name>
</gene>
<evidence type="ECO:0000256" key="1">
    <source>
        <dbReference type="SAM" id="MobiDB-lite"/>
    </source>
</evidence>
<feature type="chain" id="PRO_5040330573" evidence="2">
    <location>
        <begin position="18"/>
        <end position="270"/>
    </location>
</feature>
<name>A0A9P4RD82_9PLEO</name>
<keyword evidence="2" id="KW-0732">Signal</keyword>
<dbReference type="Proteomes" id="UP000799444">
    <property type="component" value="Unassembled WGS sequence"/>
</dbReference>
<feature type="region of interest" description="Disordered" evidence="1">
    <location>
        <begin position="160"/>
        <end position="200"/>
    </location>
</feature>
<feature type="compositionally biased region" description="Low complexity" evidence="1">
    <location>
        <begin position="108"/>
        <end position="121"/>
    </location>
</feature>